<evidence type="ECO:0000313" key="2">
    <source>
        <dbReference type="EMBL" id="GHA35381.1"/>
    </source>
</evidence>
<dbReference type="EMBL" id="BMZE01000004">
    <property type="protein sequence ID" value="GHA35381.1"/>
    <property type="molecule type" value="Genomic_DNA"/>
</dbReference>
<feature type="signal peptide" evidence="1">
    <location>
        <begin position="1"/>
        <end position="24"/>
    </location>
</feature>
<dbReference type="Pfam" id="PF14247">
    <property type="entry name" value="DUF4344"/>
    <property type="match status" value="2"/>
</dbReference>
<protein>
    <recommendedName>
        <fullName evidence="4">Metallopeptidase</fullName>
    </recommendedName>
</protein>
<keyword evidence="3" id="KW-1185">Reference proteome</keyword>
<gene>
    <name evidence="2" type="ORF">GCM10007989_34150</name>
</gene>
<name>A0A918SDW6_9HYPH</name>
<proteinExistence type="predicted"/>
<dbReference type="RefSeq" id="WP_189427004.1">
    <property type="nucleotide sequence ID" value="NZ_BMZE01000004.1"/>
</dbReference>
<organism evidence="2 3">
    <name type="scientific">Devosia pacifica</name>
    <dbReference type="NCBI Taxonomy" id="1335967"/>
    <lineage>
        <taxon>Bacteria</taxon>
        <taxon>Pseudomonadati</taxon>
        <taxon>Pseudomonadota</taxon>
        <taxon>Alphaproteobacteria</taxon>
        <taxon>Hyphomicrobiales</taxon>
        <taxon>Devosiaceae</taxon>
        <taxon>Devosia</taxon>
    </lineage>
</organism>
<reference evidence="2" key="2">
    <citation type="submission" date="2020-09" db="EMBL/GenBank/DDBJ databases">
        <authorList>
            <person name="Sun Q."/>
            <person name="Kim S."/>
        </authorList>
    </citation>
    <scope>NUCLEOTIDE SEQUENCE</scope>
    <source>
        <strain evidence="2">KCTC 32437</strain>
    </source>
</reference>
<evidence type="ECO:0000256" key="1">
    <source>
        <dbReference type="SAM" id="SignalP"/>
    </source>
</evidence>
<keyword evidence="1" id="KW-0732">Signal</keyword>
<accession>A0A918SDW6</accession>
<comment type="caution">
    <text evidence="2">The sequence shown here is derived from an EMBL/GenBank/DDBJ whole genome shotgun (WGS) entry which is preliminary data.</text>
</comment>
<sequence>MSRILAAFLLSVTLLLGAVTAADAQQIGKKSRAAANAFAAHNSLFVLYHEMGHLLIDQFSLPVLGREEDAADNMASWFLLKQTTPDSHQVLADAAYGWLLSGIAYGTSFADADYYAGHSLDRQRAYQIVCLMVGSNAREFRSIANAYSIDRNRQLTCEWDYDLIDRSLTSLIGQRAGKKASSAEVEVTYQEAPGRLQPAAEAFRQSGIFERIATELRDGFPLPRGVTLTAKRCAEANAFYDPNTVEIIFCYELMEDFFNLAIKDMRATGRLSLGPGGLSRLDQ</sequence>
<dbReference type="AlphaFoldDB" id="A0A918SDW6"/>
<evidence type="ECO:0000313" key="3">
    <source>
        <dbReference type="Proteomes" id="UP000646579"/>
    </source>
</evidence>
<reference evidence="2" key="1">
    <citation type="journal article" date="2014" name="Int. J. Syst. Evol. Microbiol.">
        <title>Complete genome sequence of Corynebacterium casei LMG S-19264T (=DSM 44701T), isolated from a smear-ripened cheese.</title>
        <authorList>
            <consortium name="US DOE Joint Genome Institute (JGI-PGF)"/>
            <person name="Walter F."/>
            <person name="Albersmeier A."/>
            <person name="Kalinowski J."/>
            <person name="Ruckert C."/>
        </authorList>
    </citation>
    <scope>NUCLEOTIDE SEQUENCE</scope>
    <source>
        <strain evidence="2">KCTC 32437</strain>
    </source>
</reference>
<dbReference type="InterPro" id="IPR025644">
    <property type="entry name" value="DUF4344"/>
</dbReference>
<dbReference type="Proteomes" id="UP000646579">
    <property type="component" value="Unassembled WGS sequence"/>
</dbReference>
<feature type="chain" id="PRO_5037157333" description="Metallopeptidase" evidence="1">
    <location>
        <begin position="25"/>
        <end position="283"/>
    </location>
</feature>
<evidence type="ECO:0008006" key="4">
    <source>
        <dbReference type="Google" id="ProtNLM"/>
    </source>
</evidence>